<gene>
    <name evidence="1" type="ORF">A7P85_00785</name>
</gene>
<dbReference type="RefSeq" id="WP_064103970.1">
    <property type="nucleotide sequence ID" value="NZ_LXSF01000001.1"/>
</dbReference>
<protein>
    <submittedName>
        <fullName evidence="1">Uncharacterized protein</fullName>
    </submittedName>
</protein>
<dbReference type="EMBL" id="LXSF01000001">
    <property type="protein sequence ID" value="OAM18248.1"/>
    <property type="molecule type" value="Genomic_DNA"/>
</dbReference>
<reference evidence="2" key="1">
    <citation type="submission" date="2016-05" db="EMBL/GenBank/DDBJ databases">
        <title>Draft genome of Corynebacterium afermentans subsp. afermentans LCDC 88199T.</title>
        <authorList>
            <person name="Bernier A.-M."/>
            <person name="Bernard K."/>
        </authorList>
    </citation>
    <scope>NUCLEOTIDE SEQUENCE [LARGE SCALE GENOMIC DNA]</scope>
    <source>
        <strain evidence="2">NML01-0328</strain>
    </source>
</reference>
<accession>A0A1A9RIB2</accession>
<name>A0A1A9RIB2_EIKCO</name>
<organism evidence="1 2">
    <name type="scientific">Eikenella corrodens</name>
    <dbReference type="NCBI Taxonomy" id="539"/>
    <lineage>
        <taxon>Bacteria</taxon>
        <taxon>Pseudomonadati</taxon>
        <taxon>Pseudomonadota</taxon>
        <taxon>Betaproteobacteria</taxon>
        <taxon>Neisseriales</taxon>
        <taxon>Neisseriaceae</taxon>
        <taxon>Eikenella</taxon>
    </lineage>
</organism>
<dbReference type="Proteomes" id="UP000078003">
    <property type="component" value="Unassembled WGS sequence"/>
</dbReference>
<proteinExistence type="predicted"/>
<comment type="caution">
    <text evidence="1">The sequence shown here is derived from an EMBL/GenBank/DDBJ whole genome shotgun (WGS) entry which is preliminary data.</text>
</comment>
<evidence type="ECO:0000313" key="1">
    <source>
        <dbReference type="EMBL" id="OAM18248.1"/>
    </source>
</evidence>
<dbReference type="AlphaFoldDB" id="A0A1A9RIB2"/>
<evidence type="ECO:0000313" key="2">
    <source>
        <dbReference type="Proteomes" id="UP000078003"/>
    </source>
</evidence>
<sequence>MTAALHLRICLDFIETALLNSGSRWDTSELYEAHQRAWGYLRCPQSEWTQTHTTPHYPPGSDLPTLLAARNFLAPYTADYAQETHESAFFHALAQYDANLPEAFARYRQMRLNDIGAIRPITPEQLAELQAYPGFETILVEDWTDEAELFERMPVQEIVLQSLDFLEEYVRPYSRSHQMLFDYPAATRAFFQGRLSSVELAEKCRQHWQHQRNQFNGIPHLRRQEAAMGFFLWEAAWNEELASQEGVQDPPLFYFLDNLTEINAGLALQWRDYVAPLLRAT</sequence>